<dbReference type="RefSeq" id="WP_236097705.1">
    <property type="nucleotide sequence ID" value="NZ_JAKGUD010000001.1"/>
</dbReference>
<dbReference type="InterPro" id="IPR001295">
    <property type="entry name" value="Dihydroorotate_DH_CS"/>
</dbReference>
<evidence type="ECO:0000256" key="1">
    <source>
        <dbReference type="ARBA" id="ARBA00001917"/>
    </source>
</evidence>
<dbReference type="Gene3D" id="2.30.26.10">
    <property type="entry name" value="Dihydroorotate Dehydrogenase A, chain A, domain 2"/>
    <property type="match status" value="1"/>
</dbReference>
<dbReference type="InterPro" id="IPR012135">
    <property type="entry name" value="Dihydroorotate_DH_1_2"/>
</dbReference>
<dbReference type="EMBL" id="JAKGUD010000001">
    <property type="protein sequence ID" value="MCF4141361.1"/>
    <property type="molecule type" value="Genomic_DNA"/>
</dbReference>
<reference evidence="8 9" key="1">
    <citation type="submission" date="2022-01" db="EMBL/GenBank/DDBJ databases">
        <title>Dethiosulfovibrio faecalis sp. nov., a novel proteolytic, non-sulfur-reducing bacterium isolated from a marine aquaculture solid waste bioreactor.</title>
        <authorList>
            <person name="Grabowski S."/>
            <person name="Apolinario E."/>
            <person name="Schneider N."/>
            <person name="Marshall C.W."/>
            <person name="Sowers K.R."/>
        </authorList>
    </citation>
    <scope>NUCLEOTIDE SEQUENCE [LARGE SCALE GENOMIC DNA]</scope>
    <source>
        <strain evidence="8 9">DSM 12537</strain>
    </source>
</reference>
<organism evidence="8 9">
    <name type="scientific">Dethiosulfovibrio marinus</name>
    <dbReference type="NCBI Taxonomy" id="133532"/>
    <lineage>
        <taxon>Bacteria</taxon>
        <taxon>Thermotogati</taxon>
        <taxon>Synergistota</taxon>
        <taxon>Synergistia</taxon>
        <taxon>Synergistales</taxon>
        <taxon>Dethiosulfovibrionaceae</taxon>
        <taxon>Dethiosulfovibrio</taxon>
    </lineage>
</organism>
<dbReference type="InterPro" id="IPR013785">
    <property type="entry name" value="Aldolase_TIM"/>
</dbReference>
<evidence type="ECO:0000259" key="7">
    <source>
        <dbReference type="Pfam" id="PF01180"/>
    </source>
</evidence>
<evidence type="ECO:0000313" key="8">
    <source>
        <dbReference type="EMBL" id="MCF4141361.1"/>
    </source>
</evidence>
<comment type="caution">
    <text evidence="8">The sequence shown here is derived from an EMBL/GenBank/DDBJ whole genome shotgun (WGS) entry which is preliminary data.</text>
</comment>
<keyword evidence="5" id="KW-0665">Pyrimidine biosynthesis</keyword>
<dbReference type="Gene3D" id="3.20.20.70">
    <property type="entry name" value="Aldolase class I"/>
    <property type="match status" value="1"/>
</dbReference>
<dbReference type="PANTHER" id="PTHR48109:SF1">
    <property type="entry name" value="DIHYDROOROTATE DEHYDROGENASE (FUMARATE)"/>
    <property type="match status" value="1"/>
</dbReference>
<dbReference type="InterPro" id="IPR005720">
    <property type="entry name" value="Dihydroorotate_DH_cat"/>
</dbReference>
<dbReference type="Pfam" id="PF01180">
    <property type="entry name" value="DHO_dh"/>
    <property type="match status" value="1"/>
</dbReference>
<dbReference type="InterPro" id="IPR023359">
    <property type="entry name" value="Dihydro_DH_chainA_dom2"/>
</dbReference>
<feature type="domain" description="Dihydroorotate dehydrogenase catalytic" evidence="7">
    <location>
        <begin position="4"/>
        <end position="278"/>
    </location>
</feature>
<accession>A0ABS9EM76</accession>
<evidence type="ECO:0000313" key="9">
    <source>
        <dbReference type="Proteomes" id="UP001200430"/>
    </source>
</evidence>
<evidence type="ECO:0000256" key="5">
    <source>
        <dbReference type="ARBA" id="ARBA00022975"/>
    </source>
</evidence>
<evidence type="ECO:0000256" key="4">
    <source>
        <dbReference type="ARBA" id="ARBA00022643"/>
    </source>
</evidence>
<keyword evidence="3" id="KW-0285">Flavoprotein</keyword>
<gene>
    <name evidence="8" type="ORF">L2W38_00820</name>
</gene>
<dbReference type="Proteomes" id="UP001200430">
    <property type="component" value="Unassembled WGS sequence"/>
</dbReference>
<protein>
    <submittedName>
        <fullName evidence="8">Diguanylate cyclase</fullName>
    </submittedName>
</protein>
<sequence length="302" mass="32308">MADLTVKLGNLKFTNPVLPAAGPNVMRLEQMLEAVERGAGGIVTKTVSREPAVYPKPCISKGPCDGLLNCETWSDRPWRSYIDDYVKVKETGVPLICSIGYSPEDVAELGKALETEVGPDVVEFSTHYVGKTLDPLKRVAEALRGSVSCPVWMKVSPSTPDIPEMAKVMSDYVDGFVAVNSVGPALDFDIDNPKPRLGTEDGHGWLSGPAITGVALYAVYQISHSQDKPVVGVGGIRTGEDAVKFIMAGASLVGICSEAIRRGTGIYGKIASEISDWMDRKGYGSLDDIRGLYAPVEAGDSR</sequence>
<dbReference type="PIRSF" id="PIRSF000164">
    <property type="entry name" value="DHO_oxidase"/>
    <property type="match status" value="1"/>
</dbReference>
<keyword evidence="9" id="KW-1185">Reference proteome</keyword>
<proteinExistence type="predicted"/>
<evidence type="ECO:0000256" key="3">
    <source>
        <dbReference type="ARBA" id="ARBA00022630"/>
    </source>
</evidence>
<dbReference type="PANTHER" id="PTHR48109">
    <property type="entry name" value="DIHYDROOROTATE DEHYDROGENASE (QUINONE), MITOCHONDRIAL-RELATED"/>
    <property type="match status" value="1"/>
</dbReference>
<name>A0ABS9EM76_9BACT</name>
<keyword evidence="4" id="KW-0288">FMN</keyword>
<evidence type="ECO:0000256" key="6">
    <source>
        <dbReference type="ARBA" id="ARBA00023002"/>
    </source>
</evidence>
<dbReference type="InterPro" id="IPR050074">
    <property type="entry name" value="DHO_dehydrogenase"/>
</dbReference>
<evidence type="ECO:0000256" key="2">
    <source>
        <dbReference type="ARBA" id="ARBA00004725"/>
    </source>
</evidence>
<comment type="pathway">
    <text evidence="2">Pyrimidine metabolism; UMP biosynthesis via de novo pathway.</text>
</comment>
<comment type="cofactor">
    <cofactor evidence="1">
        <name>FMN</name>
        <dbReference type="ChEBI" id="CHEBI:58210"/>
    </cofactor>
</comment>
<keyword evidence="6" id="KW-0560">Oxidoreductase</keyword>
<dbReference type="PROSITE" id="PS00912">
    <property type="entry name" value="DHODEHASE_2"/>
    <property type="match status" value="1"/>
</dbReference>
<dbReference type="SUPFAM" id="SSF51395">
    <property type="entry name" value="FMN-linked oxidoreductases"/>
    <property type="match status" value="1"/>
</dbReference>